<dbReference type="FunFam" id="3.40.50.2300:FF:000014">
    <property type="entry name" value="PTS system fructose-like transporter subunit IIB"/>
    <property type="match status" value="1"/>
</dbReference>
<dbReference type="InterPro" id="IPR036095">
    <property type="entry name" value="PTS_EIIB-like_sf"/>
</dbReference>
<dbReference type="InterPro" id="IPR050864">
    <property type="entry name" value="Bacterial_PTS_Sugar_Transport"/>
</dbReference>
<feature type="transmembrane region" description="Helical" evidence="12">
    <location>
        <begin position="257"/>
        <end position="276"/>
    </location>
</feature>
<reference evidence="16 17" key="1">
    <citation type="journal article" date="2015" name="Int. J. Syst. Evol. Microbiol.">
        <title>Sporolactobacillus shoreae sp. nov. and Sporolactobacillus spathodeae sp. nov., two spore-forming lactic acid bacteria isolated from tree barks in Thailand.</title>
        <authorList>
            <person name="Thamacharoensuk T."/>
            <person name="Kitahara M."/>
            <person name="Ohkuma M."/>
            <person name="Thongchul N."/>
            <person name="Tanasupawat S."/>
        </authorList>
    </citation>
    <scope>NUCLEOTIDE SEQUENCE [LARGE SCALE GENOMIC DNA]</scope>
    <source>
        <strain evidence="16 17">BK92</strain>
    </source>
</reference>
<keyword evidence="10 12" id="KW-0472">Membrane</keyword>
<evidence type="ECO:0000256" key="2">
    <source>
        <dbReference type="ARBA" id="ARBA00022448"/>
    </source>
</evidence>
<keyword evidence="5" id="KW-0762">Sugar transport</keyword>
<dbReference type="SUPFAM" id="SSF55804">
    <property type="entry name" value="Phoshotransferase/anion transport protein"/>
    <property type="match status" value="1"/>
</dbReference>
<comment type="caution">
    <text evidence="16">The sequence shown here is derived from an EMBL/GenBank/DDBJ whole genome shotgun (WGS) entry which is preliminary data.</text>
</comment>
<dbReference type="InterPro" id="IPR003352">
    <property type="entry name" value="PTS_EIIC"/>
</dbReference>
<dbReference type="Gene3D" id="3.40.50.2300">
    <property type="match status" value="1"/>
</dbReference>
<evidence type="ECO:0000256" key="11">
    <source>
        <dbReference type="SAM" id="MobiDB-lite"/>
    </source>
</evidence>
<feature type="transmembrane region" description="Helical" evidence="12">
    <location>
        <begin position="435"/>
        <end position="455"/>
    </location>
</feature>
<dbReference type="Gene3D" id="3.40.930.10">
    <property type="entry name" value="Mannitol-specific EII, Chain A"/>
    <property type="match status" value="1"/>
</dbReference>
<keyword evidence="4" id="KW-0597">Phosphoprotein</keyword>
<evidence type="ECO:0000256" key="4">
    <source>
        <dbReference type="ARBA" id="ARBA00022553"/>
    </source>
</evidence>
<feature type="transmembrane region" description="Helical" evidence="12">
    <location>
        <begin position="181"/>
        <end position="202"/>
    </location>
</feature>
<organism evidence="16 17">
    <name type="scientific">Sporolactobacillus shoreae</name>
    <dbReference type="NCBI Taxonomy" id="1465501"/>
    <lineage>
        <taxon>Bacteria</taxon>
        <taxon>Bacillati</taxon>
        <taxon>Bacillota</taxon>
        <taxon>Bacilli</taxon>
        <taxon>Bacillales</taxon>
        <taxon>Sporolactobacillaceae</taxon>
        <taxon>Sporolactobacillus</taxon>
    </lineage>
</organism>
<evidence type="ECO:0000256" key="12">
    <source>
        <dbReference type="SAM" id="Phobius"/>
    </source>
</evidence>
<feature type="transmembrane region" description="Helical" evidence="12">
    <location>
        <begin position="395"/>
        <end position="415"/>
    </location>
</feature>
<dbReference type="GO" id="GO:0005351">
    <property type="term" value="F:carbohydrate:proton symporter activity"/>
    <property type="evidence" value="ECO:0007669"/>
    <property type="project" value="InterPro"/>
</dbReference>
<dbReference type="PROSITE" id="PS51094">
    <property type="entry name" value="PTS_EIIA_TYPE_2"/>
    <property type="match status" value="1"/>
</dbReference>
<dbReference type="InterPro" id="IPR013011">
    <property type="entry name" value="PTS_EIIB_2"/>
</dbReference>
<dbReference type="InterPro" id="IPR003501">
    <property type="entry name" value="PTS_EIIB_2/3"/>
</dbReference>
<dbReference type="EMBL" id="SRJD01000007">
    <property type="protein sequence ID" value="TGA98507.1"/>
    <property type="molecule type" value="Genomic_DNA"/>
</dbReference>
<dbReference type="GO" id="GO:0005886">
    <property type="term" value="C:plasma membrane"/>
    <property type="evidence" value="ECO:0007669"/>
    <property type="project" value="UniProtKB-SubCell"/>
</dbReference>
<dbReference type="Pfam" id="PF02378">
    <property type="entry name" value="PTS_EIIC"/>
    <property type="match status" value="1"/>
</dbReference>
<dbReference type="NCBIfam" id="TIGR01427">
    <property type="entry name" value="PTS_IIC_fructo"/>
    <property type="match status" value="1"/>
</dbReference>
<keyword evidence="6" id="KW-0808">Transferase</keyword>
<feature type="domain" description="PTS EIIC type-2" evidence="15">
    <location>
        <begin position="131"/>
        <end position="466"/>
    </location>
</feature>
<evidence type="ECO:0000256" key="6">
    <source>
        <dbReference type="ARBA" id="ARBA00022679"/>
    </source>
</evidence>
<dbReference type="CDD" id="cd05569">
    <property type="entry name" value="PTS_IIB_fructose"/>
    <property type="match status" value="1"/>
</dbReference>
<evidence type="ECO:0000256" key="3">
    <source>
        <dbReference type="ARBA" id="ARBA00022475"/>
    </source>
</evidence>
<name>A0A4Z0GQU8_9BACL</name>
<dbReference type="PROSITE" id="PS51104">
    <property type="entry name" value="PTS_EIIC_TYPE_2"/>
    <property type="match status" value="1"/>
</dbReference>
<proteinExistence type="predicted"/>
<dbReference type="PROSITE" id="PS51099">
    <property type="entry name" value="PTS_EIIB_TYPE_2"/>
    <property type="match status" value="1"/>
</dbReference>
<dbReference type="InterPro" id="IPR003353">
    <property type="entry name" value="PTS_IIB_fruc"/>
</dbReference>
<comment type="subcellular location">
    <subcellularLocation>
        <location evidence="1">Cell inner membrane</location>
        <topology evidence="1">Multi-pass membrane protein</topology>
    </subcellularLocation>
</comment>
<sequence length="636" mass="68854">MTKKIIAATGCPTGIAHTFMAKKALEDAAEKKGISIKVETHGQVGVENELTDQEIEEAYGVIIAADKDVDEDRFIGKRVIKVSVSKGIKEPDELIKKILSDDLPPFKEGKQRSSGKGHNQSESEDSYLHKIYVYLMNGVSHMIPVVVAGGVLLAVSFMFGIHSGEPGNAQFNPFAFQLKSIGAIAMGLMVPILSAYIAEAIGKRPGLIVGFITGMIAFTNGTGFLGGIVSGFLSGYIIVLLEYLMKNLPKQLDGLKAIFLLPVLGTFAGGLIMFFLSAPMSTINHGMMNFVAGLQNSSPFVLGLVIGMMCAFDMGGPINKAAYLTGTALLAQGNYFFMAGVSAACIAPPLATGFAVLFAKNAYTVEERNAGYVNFLLGSTHITEGAIPFAAKKPLIVIPFLMIGSSIAAILTYYMKIQVPAPHGGFIILPIVNHPFLWVMDIVIGALVAGFLIAWDQKRTARKENRSRSNFVSEPEKSENETNDEQELSLLTIDNIYLENNQIQNKKKLFHFIAEKAFEKGYIMDRQALIDAFDARESLGSTGMEGGFAIPHAQTPSIKKSAMFVIKTNGTINDWKTLDGQPVTIVIAYLIPENGSAAHMHYLSDMAQKLMNQQVVNALHNARTKADVFHALNVSS</sequence>
<evidence type="ECO:0000256" key="7">
    <source>
        <dbReference type="ARBA" id="ARBA00022683"/>
    </source>
</evidence>
<keyword evidence="2" id="KW-0813">Transport</keyword>
<dbReference type="GO" id="GO:0090563">
    <property type="term" value="F:protein-phosphocysteine-sugar phosphotransferase activity"/>
    <property type="evidence" value="ECO:0007669"/>
    <property type="project" value="TreeGrafter"/>
</dbReference>
<evidence type="ECO:0000313" key="17">
    <source>
        <dbReference type="Proteomes" id="UP000298347"/>
    </source>
</evidence>
<evidence type="ECO:0000259" key="13">
    <source>
        <dbReference type="PROSITE" id="PS51094"/>
    </source>
</evidence>
<feature type="transmembrane region" description="Helical" evidence="12">
    <location>
        <begin position="297"/>
        <end position="315"/>
    </location>
</feature>
<evidence type="ECO:0000259" key="14">
    <source>
        <dbReference type="PROSITE" id="PS51099"/>
    </source>
</evidence>
<dbReference type="SUPFAM" id="SSF52794">
    <property type="entry name" value="PTS system IIB component-like"/>
    <property type="match status" value="1"/>
</dbReference>
<evidence type="ECO:0000256" key="8">
    <source>
        <dbReference type="ARBA" id="ARBA00022692"/>
    </source>
</evidence>
<feature type="domain" description="PTS EIIB type-2" evidence="14">
    <location>
        <begin position="3"/>
        <end position="100"/>
    </location>
</feature>
<accession>A0A4Z0GQU8</accession>
<feature type="transmembrane region" description="Helical" evidence="12">
    <location>
        <begin position="139"/>
        <end position="161"/>
    </location>
</feature>
<dbReference type="GO" id="GO:0009401">
    <property type="term" value="P:phosphoenolpyruvate-dependent sugar phosphotransferase system"/>
    <property type="evidence" value="ECO:0007669"/>
    <property type="project" value="UniProtKB-KW"/>
</dbReference>
<dbReference type="InterPro" id="IPR006327">
    <property type="entry name" value="PTS_IIC_fruc"/>
</dbReference>
<dbReference type="AlphaFoldDB" id="A0A4Z0GQU8"/>
<feature type="region of interest" description="Disordered" evidence="11">
    <location>
        <begin position="464"/>
        <end position="485"/>
    </location>
</feature>
<feature type="transmembrane region" description="Helical" evidence="12">
    <location>
        <begin position="335"/>
        <end position="359"/>
    </location>
</feature>
<dbReference type="PANTHER" id="PTHR30505">
    <property type="entry name" value="FRUCTOSE-LIKE PERMEASE"/>
    <property type="match status" value="1"/>
</dbReference>
<dbReference type="InterPro" id="IPR016152">
    <property type="entry name" value="PTrfase/Anion_transptr"/>
</dbReference>
<keyword evidence="3" id="KW-1003">Cell membrane</keyword>
<evidence type="ECO:0000256" key="1">
    <source>
        <dbReference type="ARBA" id="ARBA00004429"/>
    </source>
</evidence>
<keyword evidence="8 12" id="KW-0812">Transmembrane</keyword>
<evidence type="ECO:0000256" key="5">
    <source>
        <dbReference type="ARBA" id="ARBA00022597"/>
    </source>
</evidence>
<evidence type="ECO:0000313" key="16">
    <source>
        <dbReference type="EMBL" id="TGA98507.1"/>
    </source>
</evidence>
<keyword evidence="17" id="KW-1185">Reference proteome</keyword>
<dbReference type="InterPro" id="IPR013014">
    <property type="entry name" value="PTS_EIIC_2"/>
</dbReference>
<keyword evidence="7" id="KW-0598">Phosphotransferase system</keyword>
<protein>
    <submittedName>
        <fullName evidence="16">PTS fructose transporter subunit IIABC</fullName>
    </submittedName>
</protein>
<dbReference type="PANTHER" id="PTHR30505:SF28">
    <property type="entry name" value="PTS SYSTEM 2-O-ALPHA-MANNOSYL-D-GLYCERATE-SPECIFIC EIIABC COMPONENT"/>
    <property type="match status" value="1"/>
</dbReference>
<feature type="transmembrane region" description="Helical" evidence="12">
    <location>
        <begin position="223"/>
        <end position="245"/>
    </location>
</feature>
<evidence type="ECO:0000256" key="10">
    <source>
        <dbReference type="ARBA" id="ARBA00023136"/>
    </source>
</evidence>
<dbReference type="NCBIfam" id="TIGR00829">
    <property type="entry name" value="FRU"/>
    <property type="match status" value="1"/>
</dbReference>
<dbReference type="OrthoDB" id="9782569at2"/>
<dbReference type="InterPro" id="IPR002178">
    <property type="entry name" value="PTS_EIIA_type-2_dom"/>
</dbReference>
<evidence type="ECO:0000256" key="9">
    <source>
        <dbReference type="ARBA" id="ARBA00022989"/>
    </source>
</evidence>
<evidence type="ECO:0000259" key="15">
    <source>
        <dbReference type="PROSITE" id="PS51104"/>
    </source>
</evidence>
<dbReference type="GO" id="GO:0022877">
    <property type="term" value="F:protein-N(PI)-phosphohistidine-fructose phosphotransferase system transporter activity"/>
    <property type="evidence" value="ECO:0007669"/>
    <property type="project" value="InterPro"/>
</dbReference>
<gene>
    <name evidence="16" type="ORF">E4665_08290</name>
</gene>
<keyword evidence="9 12" id="KW-1133">Transmembrane helix</keyword>
<dbReference type="Pfam" id="PF00359">
    <property type="entry name" value="PTS_EIIA_2"/>
    <property type="match status" value="1"/>
</dbReference>
<feature type="domain" description="PTS EIIA type-2" evidence="13">
    <location>
        <begin position="489"/>
        <end position="635"/>
    </location>
</feature>
<dbReference type="RefSeq" id="WP_135348317.1">
    <property type="nucleotide sequence ID" value="NZ_SRJD01000007.1"/>
</dbReference>
<dbReference type="Proteomes" id="UP000298347">
    <property type="component" value="Unassembled WGS sequence"/>
</dbReference>
<dbReference type="CDD" id="cd00211">
    <property type="entry name" value="PTS_IIA_fru"/>
    <property type="match status" value="1"/>
</dbReference>
<dbReference type="Pfam" id="PF02302">
    <property type="entry name" value="PTS_IIB"/>
    <property type="match status" value="1"/>
</dbReference>